<gene>
    <name evidence="1" type="ORF">FIBRA_02608</name>
</gene>
<dbReference type="STRING" id="599839.J4H1Y3"/>
<dbReference type="HOGENOM" id="CLU_035997_0_0_1"/>
<dbReference type="Gene3D" id="3.80.10.10">
    <property type="entry name" value="Ribonuclease Inhibitor"/>
    <property type="match status" value="1"/>
</dbReference>
<sequence>MAPHRALECDDILAEIFQHLRIGYHWDEDYCPHLIDTVNLKRDLARTARVNKAFSFHSLNALWWEIPSEHVALSILPAFRTVPSPIQYPGTVAAPPGFEEEREWTYLVEDKILPNELDRLRQYTVRVREVAIDGEERRGIRAPVIQYIAQRLGGSLFPRLMRLEWSGDRIISGTGDMSSVFPAVTGLGLQSLVLRPPSWLPEPGESDFKRELLDAMQGLTDTSPRIRRIDLARGWREVDQGKGWDAAYAAQLLGALNHLESVHLRVYTIDHALVNALLALPNLEALFIETLSLDEDIPHWSTRRYFRTLRTLHIWANHNEVTGFLQAFELPELRALHVLVGDLPQSMRPHWVLTFSELIAARFQRLRELEFFGACYRNSIPMARIFAPLRALRHLRAVSLHVPSRATVVGLRGVALSWPGLEEFTIFMGDRPHESLQVLLEVASVCKLLRTVHLRCMKEPRPPALNPHGLSAHGLERIMCLDASHVYSDKAVARVADLLAGVFPKLELESMIRWQRERVHRAGKDDFWLALLEKMRSVRLENEADSRKLLEASTAA</sequence>
<dbReference type="SUPFAM" id="SSF52047">
    <property type="entry name" value="RNI-like"/>
    <property type="match status" value="1"/>
</dbReference>
<name>J4H1Y3_9APHY</name>
<evidence type="ECO:0000313" key="1">
    <source>
        <dbReference type="EMBL" id="CCM00574.1"/>
    </source>
</evidence>
<evidence type="ECO:0008006" key="3">
    <source>
        <dbReference type="Google" id="ProtNLM"/>
    </source>
</evidence>
<reference evidence="1 2" key="1">
    <citation type="journal article" date="2012" name="Appl. Environ. Microbiol.">
        <title>Short-read sequencing for genomic analysis of the brown rot fungus Fibroporia radiculosa.</title>
        <authorList>
            <person name="Tang J.D."/>
            <person name="Perkins A.D."/>
            <person name="Sonstegard T.S."/>
            <person name="Schroeder S.G."/>
            <person name="Burgess S.C."/>
            <person name="Diehl S.V."/>
        </authorList>
    </citation>
    <scope>NUCLEOTIDE SEQUENCE [LARGE SCALE GENOMIC DNA]</scope>
    <source>
        <strain evidence="1 2">TFFH 294</strain>
    </source>
</reference>
<dbReference type="OrthoDB" id="3222238at2759"/>
<dbReference type="Proteomes" id="UP000006352">
    <property type="component" value="Unassembled WGS sequence"/>
</dbReference>
<proteinExistence type="predicted"/>
<dbReference type="RefSeq" id="XP_012179857.1">
    <property type="nucleotide sequence ID" value="XM_012324467.1"/>
</dbReference>
<organism evidence="1 2">
    <name type="scientific">Fibroporia radiculosa</name>
    <dbReference type="NCBI Taxonomy" id="599839"/>
    <lineage>
        <taxon>Eukaryota</taxon>
        <taxon>Fungi</taxon>
        <taxon>Dikarya</taxon>
        <taxon>Basidiomycota</taxon>
        <taxon>Agaricomycotina</taxon>
        <taxon>Agaricomycetes</taxon>
        <taxon>Polyporales</taxon>
        <taxon>Fibroporiaceae</taxon>
        <taxon>Fibroporia</taxon>
    </lineage>
</organism>
<dbReference type="InterPro" id="IPR032675">
    <property type="entry name" value="LRR_dom_sf"/>
</dbReference>
<dbReference type="InParanoid" id="J4H1Y3"/>
<dbReference type="EMBL" id="HE796990">
    <property type="protein sequence ID" value="CCM00574.1"/>
    <property type="molecule type" value="Genomic_DNA"/>
</dbReference>
<dbReference type="AlphaFoldDB" id="J4H1Y3"/>
<protein>
    <recommendedName>
        <fullName evidence="3">F-box domain-containing protein</fullName>
    </recommendedName>
</protein>
<evidence type="ECO:0000313" key="2">
    <source>
        <dbReference type="Proteomes" id="UP000006352"/>
    </source>
</evidence>
<dbReference type="GeneID" id="24095485"/>
<accession>J4H1Y3</accession>
<keyword evidence="2" id="KW-1185">Reference proteome</keyword>